<evidence type="ECO:0000256" key="1">
    <source>
        <dbReference type="SAM" id="MobiDB-lite"/>
    </source>
</evidence>
<reference evidence="2" key="3">
    <citation type="submission" date="2021-05" db="UniProtKB">
        <authorList>
            <consortium name="EnsemblPlants"/>
        </authorList>
    </citation>
    <scope>IDENTIFICATION</scope>
    <source>
        <strain evidence="2">cv. B73</strain>
    </source>
</reference>
<name>A0A804LXG8_MAIZE</name>
<organism evidence="2 3">
    <name type="scientific">Zea mays</name>
    <name type="common">Maize</name>
    <dbReference type="NCBI Taxonomy" id="4577"/>
    <lineage>
        <taxon>Eukaryota</taxon>
        <taxon>Viridiplantae</taxon>
        <taxon>Streptophyta</taxon>
        <taxon>Embryophyta</taxon>
        <taxon>Tracheophyta</taxon>
        <taxon>Spermatophyta</taxon>
        <taxon>Magnoliopsida</taxon>
        <taxon>Liliopsida</taxon>
        <taxon>Poales</taxon>
        <taxon>Poaceae</taxon>
        <taxon>PACMAD clade</taxon>
        <taxon>Panicoideae</taxon>
        <taxon>Andropogonodae</taxon>
        <taxon>Andropogoneae</taxon>
        <taxon>Tripsacinae</taxon>
        <taxon>Zea</taxon>
    </lineage>
</organism>
<dbReference type="Gramene" id="Zm00001eb043490_T001">
    <property type="protein sequence ID" value="Zm00001eb043490_P001"/>
    <property type="gene ID" value="Zm00001eb043490"/>
</dbReference>
<dbReference type="InParanoid" id="A0A804LXG8"/>
<sequence>TRTKPPPPLPAHPPRPRSLRPPLPAHPPRPHPPRPPSPVALADAATSGPARRGRPAVRLQEQQPQVAGALRLHQHHHLPLRLAPTARLLYPASRLPPHRQVHYAVGGCVQVTGSSGAVACRKRGLLIILRDEIMNLVAEPHMVMVILVPCPSLVHP</sequence>
<dbReference type="EnsemblPlants" id="Zm00001eb043490_T001">
    <property type="protein sequence ID" value="Zm00001eb043490_P001"/>
    <property type="gene ID" value="Zm00001eb043490"/>
</dbReference>
<reference evidence="2" key="2">
    <citation type="submission" date="2019-07" db="EMBL/GenBank/DDBJ databases">
        <authorList>
            <person name="Seetharam A."/>
            <person name="Woodhouse M."/>
            <person name="Cannon E."/>
        </authorList>
    </citation>
    <scope>NUCLEOTIDE SEQUENCE [LARGE SCALE GENOMIC DNA]</scope>
    <source>
        <strain evidence="2">cv. B73</strain>
    </source>
</reference>
<evidence type="ECO:0000313" key="2">
    <source>
        <dbReference type="EnsemblPlants" id="Zm00001eb043490_P001"/>
    </source>
</evidence>
<feature type="region of interest" description="Disordered" evidence="1">
    <location>
        <begin position="1"/>
        <end position="61"/>
    </location>
</feature>
<feature type="compositionally biased region" description="Pro residues" evidence="1">
    <location>
        <begin position="1"/>
        <end position="13"/>
    </location>
</feature>
<dbReference type="AlphaFoldDB" id="A0A804LXG8"/>
<dbReference type="Proteomes" id="UP000007305">
    <property type="component" value="Chromosome 1"/>
</dbReference>
<protein>
    <submittedName>
        <fullName evidence="2">Uncharacterized protein</fullName>
    </submittedName>
</protein>
<evidence type="ECO:0000313" key="3">
    <source>
        <dbReference type="Proteomes" id="UP000007305"/>
    </source>
</evidence>
<proteinExistence type="predicted"/>
<keyword evidence="3" id="KW-1185">Reference proteome</keyword>
<reference evidence="3" key="1">
    <citation type="submission" date="2015-12" db="EMBL/GenBank/DDBJ databases">
        <title>Update maize B73 reference genome by single molecule sequencing technologies.</title>
        <authorList>
            <consortium name="Maize Genome Sequencing Project"/>
            <person name="Ware D."/>
        </authorList>
    </citation>
    <scope>NUCLEOTIDE SEQUENCE [LARGE SCALE GENOMIC DNA]</scope>
    <source>
        <strain evidence="3">cv. B73</strain>
    </source>
</reference>
<accession>A0A804LXG8</accession>